<dbReference type="EMBL" id="RWGY01000090">
    <property type="protein sequence ID" value="TVU04144.1"/>
    <property type="molecule type" value="Genomic_DNA"/>
</dbReference>
<feature type="non-terminal residue" evidence="1">
    <location>
        <position position="1"/>
    </location>
</feature>
<dbReference type="Gramene" id="TVU04144">
    <property type="protein sequence ID" value="TVU04144"/>
    <property type="gene ID" value="EJB05_50308"/>
</dbReference>
<organism evidence="1 2">
    <name type="scientific">Eragrostis curvula</name>
    <name type="common">weeping love grass</name>
    <dbReference type="NCBI Taxonomy" id="38414"/>
    <lineage>
        <taxon>Eukaryota</taxon>
        <taxon>Viridiplantae</taxon>
        <taxon>Streptophyta</taxon>
        <taxon>Embryophyta</taxon>
        <taxon>Tracheophyta</taxon>
        <taxon>Spermatophyta</taxon>
        <taxon>Magnoliopsida</taxon>
        <taxon>Liliopsida</taxon>
        <taxon>Poales</taxon>
        <taxon>Poaceae</taxon>
        <taxon>PACMAD clade</taxon>
        <taxon>Chloridoideae</taxon>
        <taxon>Eragrostideae</taxon>
        <taxon>Eragrostidinae</taxon>
        <taxon>Eragrostis</taxon>
    </lineage>
</organism>
<dbReference type="AlphaFoldDB" id="A0A5J9SYQ1"/>
<evidence type="ECO:0000313" key="2">
    <source>
        <dbReference type="Proteomes" id="UP000324897"/>
    </source>
</evidence>
<reference evidence="1 2" key="1">
    <citation type="journal article" date="2019" name="Sci. Rep.">
        <title>A high-quality genome of Eragrostis curvula grass provides insights into Poaceae evolution and supports new strategies to enhance forage quality.</title>
        <authorList>
            <person name="Carballo J."/>
            <person name="Santos B.A.C.M."/>
            <person name="Zappacosta D."/>
            <person name="Garbus I."/>
            <person name="Selva J.P."/>
            <person name="Gallo C.A."/>
            <person name="Diaz A."/>
            <person name="Albertini E."/>
            <person name="Caccamo M."/>
            <person name="Echenique V."/>
        </authorList>
    </citation>
    <scope>NUCLEOTIDE SEQUENCE [LARGE SCALE GENOMIC DNA]</scope>
    <source>
        <strain evidence="2">cv. Victoria</strain>
        <tissue evidence="1">Leaf</tissue>
    </source>
</reference>
<proteinExistence type="predicted"/>
<dbReference type="OrthoDB" id="689707at2759"/>
<dbReference type="Proteomes" id="UP000324897">
    <property type="component" value="Unassembled WGS sequence"/>
</dbReference>
<protein>
    <submittedName>
        <fullName evidence="1">Uncharacterized protein</fullName>
    </submittedName>
</protein>
<keyword evidence="2" id="KW-1185">Reference proteome</keyword>
<evidence type="ECO:0000313" key="1">
    <source>
        <dbReference type="EMBL" id="TVU04144.1"/>
    </source>
</evidence>
<accession>A0A5J9SYQ1</accession>
<name>A0A5J9SYQ1_9POAL</name>
<sequence length="173" mass="19236">MPALERMWRPRRRSIFQSIDLQIVLDDDVALAVQEVVDRSSEENVKILEVDDGSEARRTSGVRMARRVPEAYLRPAKAELYLKVSPTPSALTDASARTLSSRFDDRSLASASEPCRRRTSWRAVGARGGADRRRVSGAGEGAPLLLQCAGAGSVEETKWGEQARWRSGRRRRG</sequence>
<gene>
    <name evidence="1" type="ORF">EJB05_50308</name>
</gene>
<comment type="caution">
    <text evidence="1">The sequence shown here is derived from an EMBL/GenBank/DDBJ whole genome shotgun (WGS) entry which is preliminary data.</text>
</comment>